<organism evidence="1 2">
    <name type="scientific">Coemansia helicoidea</name>
    <dbReference type="NCBI Taxonomy" id="1286919"/>
    <lineage>
        <taxon>Eukaryota</taxon>
        <taxon>Fungi</taxon>
        <taxon>Fungi incertae sedis</taxon>
        <taxon>Zoopagomycota</taxon>
        <taxon>Kickxellomycotina</taxon>
        <taxon>Kickxellomycetes</taxon>
        <taxon>Kickxellales</taxon>
        <taxon>Kickxellaceae</taxon>
        <taxon>Coemansia</taxon>
    </lineage>
</organism>
<proteinExistence type="predicted"/>
<name>A0ACC1KLU8_9FUNG</name>
<sequence>MAHTYATTLLGPAVDAEWDDAADALAAAQSVAQTCANLVALHWARPKLEANVVAQPEPFVELLMALVRDPRHSVSSLALTGWAALVKHATLSRVPAVSRWFSGLTECTTEALFRVCRAAHVLADGDAGRAGIDEAEADQFDSAGELRMFLTTVARARILGIVRGMCALDPAGFVQWILPSLLPVFAQAPGAADVARVSAAEAALMIVDTILTTLDDAEQRALEDGGDALAQIQAAREPCYRLGQLVVQLGSDDVQLQTRQLQTLPSFAFLLRPAAMDRPAARALLLAVLQRCAVCLRFPLDAPNVRDLRQTARRATAALVRIALAVPDSLMMVYADLQQLVRGCLADPGVVGTVKSYLTEFQLTLIAGASCTLAERTELARPVLRPLVDELCAFRPMLHTPADFAVLLGLPALDQACVHGAAAARAALEEARGQRNGLTHVLSTL</sequence>
<feature type="non-terminal residue" evidence="1">
    <location>
        <position position="445"/>
    </location>
</feature>
<dbReference type="EMBL" id="JANBUN010003231">
    <property type="protein sequence ID" value="KAJ2791854.1"/>
    <property type="molecule type" value="Genomic_DNA"/>
</dbReference>
<gene>
    <name evidence="1" type="primary">MSN5_2</name>
    <name evidence="1" type="ORF">H4R21_006254</name>
</gene>
<comment type="caution">
    <text evidence="1">The sequence shown here is derived from an EMBL/GenBank/DDBJ whole genome shotgun (WGS) entry which is preliminary data.</text>
</comment>
<evidence type="ECO:0000313" key="1">
    <source>
        <dbReference type="EMBL" id="KAJ2791854.1"/>
    </source>
</evidence>
<evidence type="ECO:0000313" key="2">
    <source>
        <dbReference type="Proteomes" id="UP001140087"/>
    </source>
</evidence>
<accession>A0ACC1KLU8</accession>
<dbReference type="Proteomes" id="UP001140087">
    <property type="component" value="Unassembled WGS sequence"/>
</dbReference>
<keyword evidence="2" id="KW-1185">Reference proteome</keyword>
<protein>
    <submittedName>
        <fullName evidence="1">Karyopherin</fullName>
    </submittedName>
</protein>
<reference evidence="1" key="1">
    <citation type="submission" date="2022-07" db="EMBL/GenBank/DDBJ databases">
        <title>Phylogenomic reconstructions and comparative analyses of Kickxellomycotina fungi.</title>
        <authorList>
            <person name="Reynolds N.K."/>
            <person name="Stajich J.E."/>
            <person name="Barry K."/>
            <person name="Grigoriev I.V."/>
            <person name="Crous P."/>
            <person name="Smith M.E."/>
        </authorList>
    </citation>
    <scope>NUCLEOTIDE SEQUENCE</scope>
    <source>
        <strain evidence="1">BCRC 34780</strain>
    </source>
</reference>